<dbReference type="EMBL" id="JAHHUM010000628">
    <property type="protein sequence ID" value="KAK5618315.1"/>
    <property type="molecule type" value="Genomic_DNA"/>
</dbReference>
<reference evidence="1 2" key="1">
    <citation type="submission" date="2021-06" db="EMBL/GenBank/DDBJ databases">
        <authorList>
            <person name="Palmer J.M."/>
        </authorList>
    </citation>
    <scope>NUCLEOTIDE SEQUENCE [LARGE SCALE GENOMIC DNA]</scope>
    <source>
        <strain evidence="1 2">MEX-2019</strain>
        <tissue evidence="1">Muscle</tissue>
    </source>
</reference>
<dbReference type="AlphaFoldDB" id="A0AAV9SAK3"/>
<proteinExistence type="predicted"/>
<sequence length="57" mass="5993">GLIEGSLGFHVVLQSIIEGSPGVHAALQSSIEGSPGIHIMVRSLQDHTVVPVLQSFF</sequence>
<organism evidence="1 2">
    <name type="scientific">Crenichthys baileyi</name>
    <name type="common">White River springfish</name>
    <dbReference type="NCBI Taxonomy" id="28760"/>
    <lineage>
        <taxon>Eukaryota</taxon>
        <taxon>Metazoa</taxon>
        <taxon>Chordata</taxon>
        <taxon>Craniata</taxon>
        <taxon>Vertebrata</taxon>
        <taxon>Euteleostomi</taxon>
        <taxon>Actinopterygii</taxon>
        <taxon>Neopterygii</taxon>
        <taxon>Teleostei</taxon>
        <taxon>Neoteleostei</taxon>
        <taxon>Acanthomorphata</taxon>
        <taxon>Ovalentaria</taxon>
        <taxon>Atherinomorphae</taxon>
        <taxon>Cyprinodontiformes</taxon>
        <taxon>Goodeidae</taxon>
        <taxon>Crenichthys</taxon>
    </lineage>
</organism>
<comment type="caution">
    <text evidence="1">The sequence shown here is derived from an EMBL/GenBank/DDBJ whole genome shotgun (WGS) entry which is preliminary data.</text>
</comment>
<evidence type="ECO:0000313" key="1">
    <source>
        <dbReference type="EMBL" id="KAK5618315.1"/>
    </source>
</evidence>
<gene>
    <name evidence="1" type="ORF">CRENBAI_019798</name>
</gene>
<name>A0AAV9SAK3_9TELE</name>
<feature type="non-terminal residue" evidence="1">
    <location>
        <position position="57"/>
    </location>
</feature>
<feature type="non-terminal residue" evidence="1">
    <location>
        <position position="1"/>
    </location>
</feature>
<dbReference type="Proteomes" id="UP001311232">
    <property type="component" value="Unassembled WGS sequence"/>
</dbReference>
<keyword evidence="2" id="KW-1185">Reference proteome</keyword>
<accession>A0AAV9SAK3</accession>
<evidence type="ECO:0000313" key="2">
    <source>
        <dbReference type="Proteomes" id="UP001311232"/>
    </source>
</evidence>
<protein>
    <submittedName>
        <fullName evidence="1">Uncharacterized protein</fullName>
    </submittedName>
</protein>